<evidence type="ECO:0000256" key="2">
    <source>
        <dbReference type="ARBA" id="ARBA00010961"/>
    </source>
</evidence>
<protein>
    <recommendedName>
        <fullName evidence="6">Mutator family transposase</fullName>
    </recommendedName>
</protein>
<organism evidence="7 8">
    <name type="scientific">Ignavigranum ruoffiae</name>
    <dbReference type="NCBI Taxonomy" id="89093"/>
    <lineage>
        <taxon>Bacteria</taxon>
        <taxon>Bacillati</taxon>
        <taxon>Bacillota</taxon>
        <taxon>Bacilli</taxon>
        <taxon>Lactobacillales</taxon>
        <taxon>Aerococcaceae</taxon>
        <taxon>Ignavigranum</taxon>
    </lineage>
</organism>
<dbReference type="NCBIfam" id="NF033543">
    <property type="entry name" value="transpos_IS256"/>
    <property type="match status" value="1"/>
</dbReference>
<dbReference type="AlphaFoldDB" id="A0A1H9GTV6"/>
<dbReference type="GO" id="GO:0004803">
    <property type="term" value="F:transposase activity"/>
    <property type="evidence" value="ECO:0007669"/>
    <property type="project" value="UniProtKB-UniRule"/>
</dbReference>
<comment type="function">
    <text evidence="1 6">Required for the transposition of the insertion element.</text>
</comment>
<evidence type="ECO:0000313" key="7">
    <source>
        <dbReference type="EMBL" id="SEQ53556.1"/>
    </source>
</evidence>
<dbReference type="PANTHER" id="PTHR33217">
    <property type="entry name" value="TRANSPOSASE FOR INSERTION SEQUENCE ELEMENT IS1081"/>
    <property type="match status" value="1"/>
</dbReference>
<name>A0A1H9GTV6_9LACT</name>
<sequence length="295" mass="34014">MEDFNTKLVAALAQGKPIHEIFCQALEDAVNLLLETERTVFLDYEKWDVKGYNTGNSRNGYDSRTLKTEYGTLQLKMPRDRLGKLDLKTLQCLQTSSSHLEQMIILMYQKGVTTRDISELIEKMYGHHYSPTTVSNLSKTFEAELKAYRQRPIQKEYVCLFCDATFVSVKRNTVSKEAVHMIVGINPQGYKEILDFQVFPTESALHYREMLQDLKERGVEKVLLFVSDELTGLADALTEEFPQAMHQTCWTHLLRSFASKVRVKDRQHLLTELKEIPKASSIAEATERLNQFIHL</sequence>
<evidence type="ECO:0000256" key="1">
    <source>
        <dbReference type="ARBA" id="ARBA00002190"/>
    </source>
</evidence>
<comment type="similarity">
    <text evidence="2 6">Belongs to the transposase mutator family.</text>
</comment>
<keyword evidence="5 6" id="KW-0233">DNA recombination</keyword>
<evidence type="ECO:0000313" key="8">
    <source>
        <dbReference type="Proteomes" id="UP000198833"/>
    </source>
</evidence>
<evidence type="ECO:0000256" key="5">
    <source>
        <dbReference type="ARBA" id="ARBA00023172"/>
    </source>
</evidence>
<dbReference type="EMBL" id="FOEN01000018">
    <property type="protein sequence ID" value="SEQ53556.1"/>
    <property type="molecule type" value="Genomic_DNA"/>
</dbReference>
<dbReference type="PANTHER" id="PTHR33217:SF8">
    <property type="entry name" value="MUTATOR FAMILY TRANSPOSASE"/>
    <property type="match status" value="1"/>
</dbReference>
<reference evidence="7 8" key="1">
    <citation type="submission" date="2016-10" db="EMBL/GenBank/DDBJ databases">
        <authorList>
            <person name="de Groot N.N."/>
        </authorList>
    </citation>
    <scope>NUCLEOTIDE SEQUENCE [LARGE SCALE GENOMIC DNA]</scope>
    <source>
        <strain evidence="7 8">DSM 15695</strain>
    </source>
</reference>
<keyword evidence="8" id="KW-1185">Reference proteome</keyword>
<dbReference type="GO" id="GO:0006313">
    <property type="term" value="P:DNA transposition"/>
    <property type="evidence" value="ECO:0007669"/>
    <property type="project" value="UniProtKB-UniRule"/>
</dbReference>
<dbReference type="STRING" id="89093.SAMN04488558_11810"/>
<evidence type="ECO:0000256" key="3">
    <source>
        <dbReference type="ARBA" id="ARBA00022578"/>
    </source>
</evidence>
<dbReference type="Proteomes" id="UP000198833">
    <property type="component" value="Unassembled WGS sequence"/>
</dbReference>
<dbReference type="GO" id="GO:0003677">
    <property type="term" value="F:DNA binding"/>
    <property type="evidence" value="ECO:0007669"/>
    <property type="project" value="UniProtKB-UniRule"/>
</dbReference>
<keyword evidence="6" id="KW-0814">Transposable element</keyword>
<keyword evidence="4 6" id="KW-0238">DNA-binding</keyword>
<evidence type="ECO:0000256" key="6">
    <source>
        <dbReference type="RuleBase" id="RU365089"/>
    </source>
</evidence>
<dbReference type="Pfam" id="PF00872">
    <property type="entry name" value="Transposase_mut"/>
    <property type="match status" value="1"/>
</dbReference>
<evidence type="ECO:0000256" key="4">
    <source>
        <dbReference type="ARBA" id="ARBA00023125"/>
    </source>
</evidence>
<accession>A0A1H9GTV6</accession>
<dbReference type="RefSeq" id="WP_092572703.1">
    <property type="nucleotide sequence ID" value="NZ_FOEN01000018.1"/>
</dbReference>
<proteinExistence type="inferred from homology"/>
<keyword evidence="3 6" id="KW-0815">Transposition</keyword>
<dbReference type="OrthoDB" id="9779930at2"/>
<dbReference type="InterPro" id="IPR001207">
    <property type="entry name" value="Transposase_mutator"/>
</dbReference>
<feature type="non-terminal residue" evidence="7">
    <location>
        <position position="295"/>
    </location>
</feature>
<gene>
    <name evidence="7" type="ORF">SAMN04488558_11810</name>
</gene>